<accession>A0ACB9BSN5</accession>
<name>A0ACB9BSN5_9ASTR</name>
<comment type="caution">
    <text evidence="1">The sequence shown here is derived from an EMBL/GenBank/DDBJ whole genome shotgun (WGS) entry which is preliminary data.</text>
</comment>
<dbReference type="EMBL" id="CM042039">
    <property type="protein sequence ID" value="KAI3724995.1"/>
    <property type="molecule type" value="Genomic_DNA"/>
</dbReference>
<sequence>MLGSPSTWLSSTEMEKLVQGKRLRGKRHRTNSLDADPFDLNSLLSGSQSDESGDLIPGTCNRLVVDSCRRSDSWVPIEGEDSSRVSEEIEATVAMGRELGVNFENFKDMVRKVIHGEMELDVAQ</sequence>
<evidence type="ECO:0000313" key="2">
    <source>
        <dbReference type="Proteomes" id="UP001056120"/>
    </source>
</evidence>
<proteinExistence type="predicted"/>
<protein>
    <submittedName>
        <fullName evidence="1">Uncharacterized protein</fullName>
    </submittedName>
</protein>
<dbReference type="Proteomes" id="UP001056120">
    <property type="component" value="Linkage Group LG22"/>
</dbReference>
<keyword evidence="2" id="KW-1185">Reference proteome</keyword>
<reference evidence="2" key="1">
    <citation type="journal article" date="2022" name="Mol. Ecol. Resour.">
        <title>The genomes of chicory, endive, great burdock and yacon provide insights into Asteraceae palaeo-polyploidization history and plant inulin production.</title>
        <authorList>
            <person name="Fan W."/>
            <person name="Wang S."/>
            <person name="Wang H."/>
            <person name="Wang A."/>
            <person name="Jiang F."/>
            <person name="Liu H."/>
            <person name="Zhao H."/>
            <person name="Xu D."/>
            <person name="Zhang Y."/>
        </authorList>
    </citation>
    <scope>NUCLEOTIDE SEQUENCE [LARGE SCALE GENOMIC DNA]</scope>
    <source>
        <strain evidence="2">cv. Yunnan</strain>
    </source>
</reference>
<gene>
    <name evidence="1" type="ORF">L1987_64765</name>
</gene>
<evidence type="ECO:0000313" key="1">
    <source>
        <dbReference type="EMBL" id="KAI3724995.1"/>
    </source>
</evidence>
<organism evidence="1 2">
    <name type="scientific">Smallanthus sonchifolius</name>
    <dbReference type="NCBI Taxonomy" id="185202"/>
    <lineage>
        <taxon>Eukaryota</taxon>
        <taxon>Viridiplantae</taxon>
        <taxon>Streptophyta</taxon>
        <taxon>Embryophyta</taxon>
        <taxon>Tracheophyta</taxon>
        <taxon>Spermatophyta</taxon>
        <taxon>Magnoliopsida</taxon>
        <taxon>eudicotyledons</taxon>
        <taxon>Gunneridae</taxon>
        <taxon>Pentapetalae</taxon>
        <taxon>asterids</taxon>
        <taxon>campanulids</taxon>
        <taxon>Asterales</taxon>
        <taxon>Asteraceae</taxon>
        <taxon>Asteroideae</taxon>
        <taxon>Heliantheae alliance</taxon>
        <taxon>Millerieae</taxon>
        <taxon>Smallanthus</taxon>
    </lineage>
</organism>
<reference evidence="1 2" key="2">
    <citation type="journal article" date="2022" name="Mol. Ecol. Resour.">
        <title>The genomes of chicory, endive, great burdock and yacon provide insights into Asteraceae paleo-polyploidization history and plant inulin production.</title>
        <authorList>
            <person name="Fan W."/>
            <person name="Wang S."/>
            <person name="Wang H."/>
            <person name="Wang A."/>
            <person name="Jiang F."/>
            <person name="Liu H."/>
            <person name="Zhao H."/>
            <person name="Xu D."/>
            <person name="Zhang Y."/>
        </authorList>
    </citation>
    <scope>NUCLEOTIDE SEQUENCE [LARGE SCALE GENOMIC DNA]</scope>
    <source>
        <strain evidence="2">cv. Yunnan</strain>
        <tissue evidence="1">Leaves</tissue>
    </source>
</reference>